<dbReference type="AlphaFoldDB" id="A0A9P5N9N4"/>
<gene>
    <name evidence="2" type="ORF">CPB84DRAFT_1795605</name>
</gene>
<dbReference type="EMBL" id="JADNYJ010000178">
    <property type="protein sequence ID" value="KAF8876781.1"/>
    <property type="molecule type" value="Genomic_DNA"/>
</dbReference>
<keyword evidence="1" id="KW-0812">Transmembrane</keyword>
<evidence type="ECO:0000313" key="3">
    <source>
        <dbReference type="Proteomes" id="UP000724874"/>
    </source>
</evidence>
<feature type="transmembrane region" description="Helical" evidence="1">
    <location>
        <begin position="43"/>
        <end position="63"/>
    </location>
</feature>
<protein>
    <submittedName>
        <fullName evidence="2">Uncharacterized protein</fullName>
    </submittedName>
</protein>
<feature type="non-terminal residue" evidence="2">
    <location>
        <position position="1"/>
    </location>
</feature>
<organism evidence="2 3">
    <name type="scientific">Gymnopilus junonius</name>
    <name type="common">Spectacular rustgill mushroom</name>
    <name type="synonym">Gymnopilus spectabilis subsp. junonius</name>
    <dbReference type="NCBI Taxonomy" id="109634"/>
    <lineage>
        <taxon>Eukaryota</taxon>
        <taxon>Fungi</taxon>
        <taxon>Dikarya</taxon>
        <taxon>Basidiomycota</taxon>
        <taxon>Agaricomycotina</taxon>
        <taxon>Agaricomycetes</taxon>
        <taxon>Agaricomycetidae</taxon>
        <taxon>Agaricales</taxon>
        <taxon>Agaricineae</taxon>
        <taxon>Hymenogastraceae</taxon>
        <taxon>Gymnopilus</taxon>
    </lineage>
</organism>
<feature type="transmembrane region" description="Helical" evidence="1">
    <location>
        <begin position="75"/>
        <end position="94"/>
    </location>
</feature>
<reference evidence="2" key="1">
    <citation type="submission" date="2020-11" db="EMBL/GenBank/DDBJ databases">
        <authorList>
            <consortium name="DOE Joint Genome Institute"/>
            <person name="Ahrendt S."/>
            <person name="Riley R."/>
            <person name="Andreopoulos W."/>
            <person name="LaButti K."/>
            <person name="Pangilinan J."/>
            <person name="Ruiz-duenas F.J."/>
            <person name="Barrasa J.M."/>
            <person name="Sanchez-Garcia M."/>
            <person name="Camarero S."/>
            <person name="Miyauchi S."/>
            <person name="Serrano A."/>
            <person name="Linde D."/>
            <person name="Babiker R."/>
            <person name="Drula E."/>
            <person name="Ayuso-Fernandez I."/>
            <person name="Pacheco R."/>
            <person name="Padilla G."/>
            <person name="Ferreira P."/>
            <person name="Barriuso J."/>
            <person name="Kellner H."/>
            <person name="Castanera R."/>
            <person name="Alfaro M."/>
            <person name="Ramirez L."/>
            <person name="Pisabarro A.G."/>
            <person name="Kuo A."/>
            <person name="Tritt A."/>
            <person name="Lipzen A."/>
            <person name="He G."/>
            <person name="Yan M."/>
            <person name="Ng V."/>
            <person name="Cullen D."/>
            <person name="Martin F."/>
            <person name="Rosso M.-N."/>
            <person name="Henrissat B."/>
            <person name="Hibbett D."/>
            <person name="Martinez A.T."/>
            <person name="Grigoriev I.V."/>
        </authorList>
    </citation>
    <scope>NUCLEOTIDE SEQUENCE</scope>
    <source>
        <strain evidence="2">AH 44721</strain>
    </source>
</reference>
<name>A0A9P5N9N4_GYMJU</name>
<proteinExistence type="predicted"/>
<accession>A0A9P5N9N4</accession>
<keyword evidence="3" id="KW-1185">Reference proteome</keyword>
<dbReference type="OrthoDB" id="3038990at2759"/>
<sequence length="325" mass="35966">LAFQITVTKYFLIGSLSVTIWDILSNLHEDWKMLKTGGMGVSIVFYFISRMSTLAYLLGLTIIETAPIGNCSSVQTIQTMLSISISTTSFLFFLRIRAMYIDNNLVSAFFSSRLVTPAQGISGSNIGTTSYCINTRLEPYVAASSIILTVNDTLVFCATTWRLMDNSYINPTMKNGPGIAIFGRHLPAFSRSLLKDGQVYYLTTLGLNIVTVSLFFNDSIPIVYRSFIAIPNVAIINIMTCYIYRKIRLGLYTEYPANTLNIVSDAVPPEVAWSVGTDRRFEPASTTDLSGPSLASLEYICTTGQVAERFRPVIGHPARLPSRET</sequence>
<feature type="transmembrane region" description="Helical" evidence="1">
    <location>
        <begin position="199"/>
        <end position="216"/>
    </location>
</feature>
<dbReference type="Proteomes" id="UP000724874">
    <property type="component" value="Unassembled WGS sequence"/>
</dbReference>
<evidence type="ECO:0000313" key="2">
    <source>
        <dbReference type="EMBL" id="KAF8876781.1"/>
    </source>
</evidence>
<keyword evidence="1" id="KW-1133">Transmembrane helix</keyword>
<comment type="caution">
    <text evidence="2">The sequence shown here is derived from an EMBL/GenBank/DDBJ whole genome shotgun (WGS) entry which is preliminary data.</text>
</comment>
<feature type="transmembrane region" description="Helical" evidence="1">
    <location>
        <begin position="222"/>
        <end position="244"/>
    </location>
</feature>
<evidence type="ECO:0000256" key="1">
    <source>
        <dbReference type="SAM" id="Phobius"/>
    </source>
</evidence>
<keyword evidence="1" id="KW-0472">Membrane</keyword>